<gene>
    <name evidence="1" type="ORF">LCGC14_2016860</name>
</gene>
<protein>
    <submittedName>
        <fullName evidence="1">Uncharacterized protein</fullName>
    </submittedName>
</protein>
<dbReference type="EMBL" id="LAZR01023227">
    <property type="protein sequence ID" value="KKL79239.1"/>
    <property type="molecule type" value="Genomic_DNA"/>
</dbReference>
<reference evidence="1" key="1">
    <citation type="journal article" date="2015" name="Nature">
        <title>Complex archaea that bridge the gap between prokaryotes and eukaryotes.</title>
        <authorList>
            <person name="Spang A."/>
            <person name="Saw J.H."/>
            <person name="Jorgensen S.L."/>
            <person name="Zaremba-Niedzwiedzka K."/>
            <person name="Martijn J."/>
            <person name="Lind A.E."/>
            <person name="van Eijk R."/>
            <person name="Schleper C."/>
            <person name="Guy L."/>
            <person name="Ettema T.J."/>
        </authorList>
    </citation>
    <scope>NUCLEOTIDE SEQUENCE</scope>
</reference>
<dbReference type="AlphaFoldDB" id="A0A0F9EYV5"/>
<proteinExistence type="predicted"/>
<sequence length="74" mass="8511">MTQYEKMARRVVEDGLKAFGDDILDFMQDLGRDSDDYEKMVSGFTDATMLGLKELLKEDKIRIFNPDKLMSNLG</sequence>
<accession>A0A0F9EYV5</accession>
<name>A0A0F9EYV5_9ZZZZ</name>
<evidence type="ECO:0000313" key="1">
    <source>
        <dbReference type="EMBL" id="KKL79239.1"/>
    </source>
</evidence>
<comment type="caution">
    <text evidence="1">The sequence shown here is derived from an EMBL/GenBank/DDBJ whole genome shotgun (WGS) entry which is preliminary data.</text>
</comment>
<organism evidence="1">
    <name type="scientific">marine sediment metagenome</name>
    <dbReference type="NCBI Taxonomy" id="412755"/>
    <lineage>
        <taxon>unclassified sequences</taxon>
        <taxon>metagenomes</taxon>
        <taxon>ecological metagenomes</taxon>
    </lineage>
</organism>